<organism evidence="1 2">
    <name type="scientific">Bacillus inaquosorum KCTC 13429</name>
    <dbReference type="NCBI Taxonomy" id="1236548"/>
    <lineage>
        <taxon>Bacteria</taxon>
        <taxon>Bacillati</taxon>
        <taxon>Bacillota</taxon>
        <taxon>Bacilli</taxon>
        <taxon>Bacillales</taxon>
        <taxon>Bacillaceae</taxon>
        <taxon>Bacillus</taxon>
    </lineage>
</organism>
<dbReference type="Proteomes" id="UP000011182">
    <property type="component" value="Unassembled WGS sequence"/>
</dbReference>
<sequence>MLLSLIRIILFLFEKHTSFDHAPFFGGEKYHHLLHTLFFYF</sequence>
<proteinExistence type="predicted"/>
<gene>
    <name evidence="1" type="ORF">BSI_22100</name>
</gene>
<dbReference type="EMBL" id="AMXN01000004">
    <property type="protein sequence ID" value="ELS60750.1"/>
    <property type="molecule type" value="Genomic_DNA"/>
</dbReference>
<evidence type="ECO:0000313" key="2">
    <source>
        <dbReference type="Proteomes" id="UP000011182"/>
    </source>
</evidence>
<keyword evidence="2" id="KW-1185">Reference proteome</keyword>
<reference evidence="1 2" key="1">
    <citation type="journal article" date="2014" name="Syst. Appl. Microbiol.">
        <title>Genomic insights into the taxonomic status of the three subspecies of Bacillus subtilis.</title>
        <authorList>
            <person name="Yi H."/>
            <person name="Chun J."/>
            <person name="Cha C.J."/>
        </authorList>
    </citation>
    <scope>NUCLEOTIDE SEQUENCE [LARGE SCALE GENOMIC DNA]</scope>
    <source>
        <strain evidence="1 2">KCTC 13429</strain>
    </source>
</reference>
<evidence type="ECO:0000313" key="1">
    <source>
        <dbReference type="EMBL" id="ELS60750.1"/>
    </source>
</evidence>
<protein>
    <submittedName>
        <fullName evidence="1">Uncharacterized protein</fullName>
    </submittedName>
</protein>
<name>A0A9W5LHG5_9BACI</name>
<dbReference type="AlphaFoldDB" id="A0A9W5LHG5"/>
<accession>A0A9W5LHG5</accession>
<comment type="caution">
    <text evidence="1">The sequence shown here is derived from an EMBL/GenBank/DDBJ whole genome shotgun (WGS) entry which is preliminary data.</text>
</comment>